<comment type="caution">
    <text evidence="3">The sequence shown here is derived from an EMBL/GenBank/DDBJ whole genome shotgun (WGS) entry which is preliminary data.</text>
</comment>
<sequence length="212" mass="23881">WNMILPQLVTPYAKLMSATSNGQHPVPTFHSSCTKTNCNGPSRQKLKVTCVYTKYLKEIYLDVCKCCPASLQLLERGLFPSAPVQPTLAVDLDQLNIVSMLFMVSAPNVMNWAKTLMLCLARKGYVLGGQDVLHHHYGQALQYYQVMIDMVSQTVNNMIESSRKHQAQGEHAVIPQTFESLAGNPITRSYFTQDEDQKPSHDRKCLSPYLRS</sequence>
<organism evidence="3 4">
    <name type="scientific">Hydnum rufescens UP504</name>
    <dbReference type="NCBI Taxonomy" id="1448309"/>
    <lineage>
        <taxon>Eukaryota</taxon>
        <taxon>Fungi</taxon>
        <taxon>Dikarya</taxon>
        <taxon>Basidiomycota</taxon>
        <taxon>Agaricomycotina</taxon>
        <taxon>Agaricomycetes</taxon>
        <taxon>Cantharellales</taxon>
        <taxon>Hydnaceae</taxon>
        <taxon>Hydnum</taxon>
    </lineage>
</organism>
<dbReference type="Pfam" id="PF18803">
    <property type="entry name" value="CxC2"/>
    <property type="match status" value="1"/>
</dbReference>
<keyword evidence="4" id="KW-1185">Reference proteome</keyword>
<name>A0A9P6AYA0_9AGAM</name>
<feature type="compositionally biased region" description="Basic and acidic residues" evidence="1">
    <location>
        <begin position="195"/>
        <end position="205"/>
    </location>
</feature>
<dbReference type="AlphaFoldDB" id="A0A9P6AYA0"/>
<evidence type="ECO:0000259" key="2">
    <source>
        <dbReference type="Pfam" id="PF18803"/>
    </source>
</evidence>
<evidence type="ECO:0000313" key="3">
    <source>
        <dbReference type="EMBL" id="KAF9514092.1"/>
    </source>
</evidence>
<dbReference type="InterPro" id="IPR041457">
    <property type="entry name" value="CxC2_KDZ-assoc"/>
</dbReference>
<proteinExistence type="predicted"/>
<feature type="domain" description="CxC2-like cysteine cluster KDZ transposase-associated" evidence="2">
    <location>
        <begin position="35"/>
        <end position="117"/>
    </location>
</feature>
<protein>
    <recommendedName>
        <fullName evidence="2">CxC2-like cysteine cluster KDZ transposase-associated domain-containing protein</fullName>
    </recommendedName>
</protein>
<gene>
    <name evidence="3" type="ORF">BS47DRAFT_1295346</name>
</gene>
<evidence type="ECO:0000256" key="1">
    <source>
        <dbReference type="SAM" id="MobiDB-lite"/>
    </source>
</evidence>
<dbReference type="EMBL" id="MU128964">
    <property type="protein sequence ID" value="KAF9514092.1"/>
    <property type="molecule type" value="Genomic_DNA"/>
</dbReference>
<accession>A0A9P6AYA0</accession>
<evidence type="ECO:0000313" key="4">
    <source>
        <dbReference type="Proteomes" id="UP000886523"/>
    </source>
</evidence>
<dbReference type="OrthoDB" id="3200967at2759"/>
<dbReference type="Proteomes" id="UP000886523">
    <property type="component" value="Unassembled WGS sequence"/>
</dbReference>
<feature type="non-terminal residue" evidence="3">
    <location>
        <position position="1"/>
    </location>
</feature>
<reference evidence="3" key="1">
    <citation type="journal article" date="2020" name="Nat. Commun.">
        <title>Large-scale genome sequencing of mycorrhizal fungi provides insights into the early evolution of symbiotic traits.</title>
        <authorList>
            <person name="Miyauchi S."/>
            <person name="Kiss E."/>
            <person name="Kuo A."/>
            <person name="Drula E."/>
            <person name="Kohler A."/>
            <person name="Sanchez-Garcia M."/>
            <person name="Morin E."/>
            <person name="Andreopoulos B."/>
            <person name="Barry K.W."/>
            <person name="Bonito G."/>
            <person name="Buee M."/>
            <person name="Carver A."/>
            <person name="Chen C."/>
            <person name="Cichocki N."/>
            <person name="Clum A."/>
            <person name="Culley D."/>
            <person name="Crous P.W."/>
            <person name="Fauchery L."/>
            <person name="Girlanda M."/>
            <person name="Hayes R.D."/>
            <person name="Keri Z."/>
            <person name="LaButti K."/>
            <person name="Lipzen A."/>
            <person name="Lombard V."/>
            <person name="Magnuson J."/>
            <person name="Maillard F."/>
            <person name="Murat C."/>
            <person name="Nolan M."/>
            <person name="Ohm R.A."/>
            <person name="Pangilinan J."/>
            <person name="Pereira M.F."/>
            <person name="Perotto S."/>
            <person name="Peter M."/>
            <person name="Pfister S."/>
            <person name="Riley R."/>
            <person name="Sitrit Y."/>
            <person name="Stielow J.B."/>
            <person name="Szollosi G."/>
            <person name="Zifcakova L."/>
            <person name="Stursova M."/>
            <person name="Spatafora J.W."/>
            <person name="Tedersoo L."/>
            <person name="Vaario L.M."/>
            <person name="Yamada A."/>
            <person name="Yan M."/>
            <person name="Wang P."/>
            <person name="Xu J."/>
            <person name="Bruns T."/>
            <person name="Baldrian P."/>
            <person name="Vilgalys R."/>
            <person name="Dunand C."/>
            <person name="Henrissat B."/>
            <person name="Grigoriev I.V."/>
            <person name="Hibbett D."/>
            <person name="Nagy L.G."/>
            <person name="Martin F.M."/>
        </authorList>
    </citation>
    <scope>NUCLEOTIDE SEQUENCE</scope>
    <source>
        <strain evidence="3">UP504</strain>
    </source>
</reference>
<feature type="region of interest" description="Disordered" evidence="1">
    <location>
        <begin position="192"/>
        <end position="212"/>
    </location>
</feature>